<proteinExistence type="predicted"/>
<dbReference type="SUPFAM" id="SSF50978">
    <property type="entry name" value="WD40 repeat-like"/>
    <property type="match status" value="1"/>
</dbReference>
<evidence type="ECO:0000313" key="4">
    <source>
        <dbReference type="Proteomes" id="UP000054279"/>
    </source>
</evidence>
<organism evidence="3 4">
    <name type="scientific">Sphaerobolus stellatus (strain SS14)</name>
    <dbReference type="NCBI Taxonomy" id="990650"/>
    <lineage>
        <taxon>Eukaryota</taxon>
        <taxon>Fungi</taxon>
        <taxon>Dikarya</taxon>
        <taxon>Basidiomycota</taxon>
        <taxon>Agaricomycotina</taxon>
        <taxon>Agaricomycetes</taxon>
        <taxon>Phallomycetidae</taxon>
        <taxon>Geastrales</taxon>
        <taxon>Sphaerobolaceae</taxon>
        <taxon>Sphaerobolus</taxon>
    </lineage>
</organism>
<dbReference type="Gene3D" id="2.130.10.10">
    <property type="entry name" value="YVTN repeat-like/Quinoprotein amine dehydrogenase"/>
    <property type="match status" value="1"/>
</dbReference>
<dbReference type="InterPro" id="IPR015943">
    <property type="entry name" value="WD40/YVTN_repeat-like_dom_sf"/>
</dbReference>
<reference evidence="3 4" key="1">
    <citation type="submission" date="2014-06" db="EMBL/GenBank/DDBJ databases">
        <title>Evolutionary Origins and Diversification of the Mycorrhizal Mutualists.</title>
        <authorList>
            <consortium name="DOE Joint Genome Institute"/>
            <consortium name="Mycorrhizal Genomics Consortium"/>
            <person name="Kohler A."/>
            <person name="Kuo A."/>
            <person name="Nagy L.G."/>
            <person name="Floudas D."/>
            <person name="Copeland A."/>
            <person name="Barry K.W."/>
            <person name="Cichocki N."/>
            <person name="Veneault-Fourrey C."/>
            <person name="LaButti K."/>
            <person name="Lindquist E.A."/>
            <person name="Lipzen A."/>
            <person name="Lundell T."/>
            <person name="Morin E."/>
            <person name="Murat C."/>
            <person name="Riley R."/>
            <person name="Ohm R."/>
            <person name="Sun H."/>
            <person name="Tunlid A."/>
            <person name="Henrissat B."/>
            <person name="Grigoriev I.V."/>
            <person name="Hibbett D.S."/>
            <person name="Martin F."/>
        </authorList>
    </citation>
    <scope>NUCLEOTIDE SEQUENCE [LARGE SCALE GENOMIC DNA]</scope>
    <source>
        <strain evidence="3 4">SS14</strain>
    </source>
</reference>
<dbReference type="EMBL" id="KN837767">
    <property type="protein sequence ID" value="KIJ23187.1"/>
    <property type="molecule type" value="Genomic_DNA"/>
</dbReference>
<dbReference type="AlphaFoldDB" id="A0A0C9U280"/>
<feature type="repeat" description="WD" evidence="1">
    <location>
        <begin position="38"/>
        <end position="70"/>
    </location>
</feature>
<evidence type="ECO:0000256" key="2">
    <source>
        <dbReference type="SAM" id="MobiDB-lite"/>
    </source>
</evidence>
<keyword evidence="4" id="KW-1185">Reference proteome</keyword>
<accession>A0A0C9U280</accession>
<dbReference type="OrthoDB" id="64353at2759"/>
<evidence type="ECO:0000313" key="3">
    <source>
        <dbReference type="EMBL" id="KIJ23187.1"/>
    </source>
</evidence>
<dbReference type="Proteomes" id="UP000054279">
    <property type="component" value="Unassembled WGS sequence"/>
</dbReference>
<evidence type="ECO:0000256" key="1">
    <source>
        <dbReference type="PROSITE-ProRule" id="PRU00221"/>
    </source>
</evidence>
<feature type="region of interest" description="Disordered" evidence="2">
    <location>
        <begin position="160"/>
        <end position="240"/>
    </location>
</feature>
<keyword evidence="1" id="KW-0853">WD repeat</keyword>
<gene>
    <name evidence="3" type="ORF">M422DRAFT_39745</name>
</gene>
<sequence length="272" mass="30986">MAVVGNNKIVQVYDLCLQPDTKSEERMKQCGQLMSCFSAAWSPDGLRFAIASQEGQLCVWDVRSATPIFEYWMKYRTNTSKHITELWGWWGCWMYEDNRRLSVELSSTFRSGQSTHNPTTNRQTQYRDSIFLHESQLHESPPILVHHPWRTLRFGLAPPHQDSDALPSSLILQTPPEDGDVEMRSPSPPSPVVVSHGHDNPSRSPPSPGLLRVHRRRSVSQPSASDPYGPTISEPRTIRNHTRRTISDRLRQLHQNPASISTVAERGRLCRS</sequence>
<dbReference type="InterPro" id="IPR001680">
    <property type="entry name" value="WD40_rpt"/>
</dbReference>
<evidence type="ECO:0008006" key="5">
    <source>
        <dbReference type="Google" id="ProtNLM"/>
    </source>
</evidence>
<dbReference type="InterPro" id="IPR036322">
    <property type="entry name" value="WD40_repeat_dom_sf"/>
</dbReference>
<protein>
    <recommendedName>
        <fullName evidence="5">DUF2415 domain-containing protein</fullName>
    </recommendedName>
</protein>
<dbReference type="PROSITE" id="PS50082">
    <property type="entry name" value="WD_REPEATS_2"/>
    <property type="match status" value="1"/>
</dbReference>
<dbReference type="HOGENOM" id="CLU_1023674_0_0_1"/>
<name>A0A0C9U280_SPHS4</name>